<dbReference type="RefSeq" id="WP_183124206.1">
    <property type="nucleotide sequence ID" value="NZ_JACJHR010000019.1"/>
</dbReference>
<comment type="caution">
    <text evidence="4">The sequence shown here is derived from an EMBL/GenBank/DDBJ whole genome shotgun (WGS) entry which is preliminary data.</text>
</comment>
<dbReference type="InterPro" id="IPR001753">
    <property type="entry name" value="Enoyl-CoA_hydra/iso"/>
</dbReference>
<feature type="compositionally biased region" description="Basic and acidic residues" evidence="3">
    <location>
        <begin position="244"/>
        <end position="254"/>
    </location>
</feature>
<dbReference type="PROSITE" id="PS00166">
    <property type="entry name" value="ENOYL_COA_HYDRATASE"/>
    <property type="match status" value="1"/>
</dbReference>
<organism evidence="4 5">
    <name type="scientific">Amycolatopsis echigonensis</name>
    <dbReference type="NCBI Taxonomy" id="2576905"/>
    <lineage>
        <taxon>Bacteria</taxon>
        <taxon>Bacillati</taxon>
        <taxon>Actinomycetota</taxon>
        <taxon>Actinomycetes</taxon>
        <taxon>Pseudonocardiales</taxon>
        <taxon>Pseudonocardiaceae</taxon>
        <taxon>Amycolatopsis</taxon>
    </lineage>
</organism>
<dbReference type="CDD" id="cd06558">
    <property type="entry name" value="crotonase-like"/>
    <property type="match status" value="1"/>
</dbReference>
<dbReference type="SUPFAM" id="SSF52096">
    <property type="entry name" value="ClpP/crotonase"/>
    <property type="match status" value="1"/>
</dbReference>
<dbReference type="InterPro" id="IPR029045">
    <property type="entry name" value="ClpP/crotonase-like_dom_sf"/>
</dbReference>
<reference evidence="4 5" key="1">
    <citation type="submission" date="2020-08" db="EMBL/GenBank/DDBJ databases">
        <title>Amycolatopsis echigonensis JCM 21831.</title>
        <authorList>
            <person name="Tedsree N."/>
            <person name="Kuncharoen N."/>
            <person name="Likhitwitayawuid K."/>
            <person name="Tanasupawat S."/>
        </authorList>
    </citation>
    <scope>NUCLEOTIDE SEQUENCE [LARGE SCALE GENOMIC DNA]</scope>
    <source>
        <strain evidence="4 5">JCM 21831</strain>
    </source>
</reference>
<dbReference type="AlphaFoldDB" id="A0A8E2B2F2"/>
<dbReference type="Gene3D" id="3.90.226.10">
    <property type="entry name" value="2-enoyl-CoA Hydratase, Chain A, domain 1"/>
    <property type="match status" value="1"/>
</dbReference>
<feature type="region of interest" description="Disordered" evidence="3">
    <location>
        <begin position="244"/>
        <end position="265"/>
    </location>
</feature>
<dbReference type="Gene3D" id="1.10.12.10">
    <property type="entry name" value="Lyase 2-enoyl-coa Hydratase, Chain A, domain 2"/>
    <property type="match status" value="1"/>
</dbReference>
<dbReference type="EMBL" id="JACJHR010000019">
    <property type="protein sequence ID" value="MBB2500519.1"/>
    <property type="molecule type" value="Genomic_DNA"/>
</dbReference>
<dbReference type="PANTHER" id="PTHR43459:SF1">
    <property type="entry name" value="EG:BACN32G11.4 PROTEIN"/>
    <property type="match status" value="1"/>
</dbReference>
<accession>A0A8E2B2F2</accession>
<evidence type="ECO:0000313" key="5">
    <source>
        <dbReference type="Proteomes" id="UP000550260"/>
    </source>
</evidence>
<evidence type="ECO:0000256" key="1">
    <source>
        <dbReference type="ARBA" id="ARBA00005254"/>
    </source>
</evidence>
<proteinExistence type="inferred from homology"/>
<evidence type="ECO:0000256" key="2">
    <source>
        <dbReference type="RuleBase" id="RU003707"/>
    </source>
</evidence>
<dbReference type="Proteomes" id="UP000550260">
    <property type="component" value="Unassembled WGS sequence"/>
</dbReference>
<gene>
    <name evidence="4" type="ORF">H5411_15470</name>
</gene>
<evidence type="ECO:0000313" key="4">
    <source>
        <dbReference type="EMBL" id="MBB2500519.1"/>
    </source>
</evidence>
<name>A0A8E2B2F2_9PSEU</name>
<comment type="similarity">
    <text evidence="1 2">Belongs to the enoyl-CoA hydratase/isomerase family.</text>
</comment>
<protein>
    <submittedName>
        <fullName evidence="4">Enoyl-CoA hydratase/isomerase family protein</fullName>
    </submittedName>
</protein>
<dbReference type="InterPro" id="IPR014748">
    <property type="entry name" value="Enoyl-CoA_hydra_C"/>
</dbReference>
<dbReference type="PANTHER" id="PTHR43459">
    <property type="entry name" value="ENOYL-COA HYDRATASE"/>
    <property type="match status" value="1"/>
</dbReference>
<evidence type="ECO:0000256" key="3">
    <source>
        <dbReference type="SAM" id="MobiDB-lite"/>
    </source>
</evidence>
<sequence length="265" mass="28411">MSLRVTDDGVVRTFTFDDPDTRNSLDADTVVQLRDALRAAADDDAVRVVVLTGAGGDFSSGANLSRPGRDRHPVARMRQWTEIVTALQDLPQPTIARVRGVAVGAAANLVLGCDLVVADPSVRFCEIFARRGLSPDAGGSWLLPRAVGLLQARRLALLGDMVEADEARELGLVTFLVSPADLDAKVASLAERLAAGPPVALAQTRRLLNRAWSSPLEEALELEAAMQAVNFATDAPEAKRAFAAREEPRFEGRWQVESPAPRSAP</sequence>
<dbReference type="Pfam" id="PF00378">
    <property type="entry name" value="ECH_1"/>
    <property type="match status" value="1"/>
</dbReference>
<dbReference type="InterPro" id="IPR018376">
    <property type="entry name" value="Enoyl-CoA_hyd/isom_CS"/>
</dbReference>
<dbReference type="GO" id="GO:0003824">
    <property type="term" value="F:catalytic activity"/>
    <property type="evidence" value="ECO:0007669"/>
    <property type="project" value="InterPro"/>
</dbReference>